<dbReference type="Pfam" id="PF00612">
    <property type="entry name" value="IQ"/>
    <property type="match status" value="1"/>
</dbReference>
<sequence>MARQDRKMLRLHFEMAANCIQRTFRRNCERRIHRDVMQKSSRPMYLRAKQQSVSFRERYYLPIVRSAASVIQSTWRKYLRRKRRKQQRGDAARILCEWTRRCIRLSRWKHAASHLAQQANEMRRDQAAGKISRWMAQQLDRHHCQNAQVAASMAQQLAEMLRAAMVIQRCHRRRHGQWRGVINSVMTEMLPRSRLATHCIQRAWRCYCLKQADRKALATVVQLQEQRRVQEELHQQHSQAASRIQRAYRRLVDRRNGKLLLKRYKIFYQRELLRKQQRQVIHRYLDEQQTKRRSQHDKSAQSTNPLQPMTPLPFFLPAAVASSSSAHPSGADPIETESGSTASDDTDVVKCWSDEYQRFYLYNARTGESTWTDDATE</sequence>
<feature type="region of interest" description="Disordered" evidence="1">
    <location>
        <begin position="321"/>
        <end position="345"/>
    </location>
</feature>
<dbReference type="OrthoDB" id="168442at2759"/>
<dbReference type="PROSITE" id="PS50096">
    <property type="entry name" value="IQ"/>
    <property type="match status" value="2"/>
</dbReference>
<dbReference type="Proteomes" id="UP000794436">
    <property type="component" value="Unassembled WGS sequence"/>
</dbReference>
<feature type="compositionally biased region" description="Low complexity" evidence="1">
    <location>
        <begin position="321"/>
        <end position="331"/>
    </location>
</feature>
<dbReference type="AlphaFoldDB" id="A0A8K1CL51"/>
<feature type="region of interest" description="Disordered" evidence="1">
    <location>
        <begin position="286"/>
        <end position="308"/>
    </location>
</feature>
<evidence type="ECO:0008006" key="4">
    <source>
        <dbReference type="Google" id="ProtNLM"/>
    </source>
</evidence>
<proteinExistence type="predicted"/>
<name>A0A8K1CL51_PYTOL</name>
<evidence type="ECO:0000313" key="2">
    <source>
        <dbReference type="EMBL" id="TMW65529.1"/>
    </source>
</evidence>
<dbReference type="CDD" id="cd00201">
    <property type="entry name" value="WW"/>
    <property type="match status" value="1"/>
</dbReference>
<gene>
    <name evidence="2" type="ORF">Poli38472_008171</name>
</gene>
<dbReference type="EMBL" id="SPLM01000037">
    <property type="protein sequence ID" value="TMW65529.1"/>
    <property type="molecule type" value="Genomic_DNA"/>
</dbReference>
<reference evidence="2" key="1">
    <citation type="submission" date="2019-03" db="EMBL/GenBank/DDBJ databases">
        <title>Long read genome sequence of the mycoparasitic Pythium oligandrum ATCC 38472 isolated from sugarbeet rhizosphere.</title>
        <authorList>
            <person name="Gaulin E."/>
        </authorList>
    </citation>
    <scope>NUCLEOTIDE SEQUENCE</scope>
    <source>
        <strain evidence="2">ATCC 38472_TT</strain>
    </source>
</reference>
<dbReference type="InterPro" id="IPR000048">
    <property type="entry name" value="IQ_motif_EF-hand-BS"/>
</dbReference>
<comment type="caution">
    <text evidence="2">The sequence shown here is derived from an EMBL/GenBank/DDBJ whole genome shotgun (WGS) entry which is preliminary data.</text>
</comment>
<protein>
    <recommendedName>
        <fullName evidence="4">WW domain-containing protein</fullName>
    </recommendedName>
</protein>
<dbReference type="SMART" id="SM00015">
    <property type="entry name" value="IQ"/>
    <property type="match status" value="4"/>
</dbReference>
<keyword evidence="3" id="KW-1185">Reference proteome</keyword>
<accession>A0A8K1CL51</accession>
<organism evidence="2 3">
    <name type="scientific">Pythium oligandrum</name>
    <name type="common">Mycoparasitic fungus</name>
    <dbReference type="NCBI Taxonomy" id="41045"/>
    <lineage>
        <taxon>Eukaryota</taxon>
        <taxon>Sar</taxon>
        <taxon>Stramenopiles</taxon>
        <taxon>Oomycota</taxon>
        <taxon>Peronosporomycetes</taxon>
        <taxon>Pythiales</taxon>
        <taxon>Pythiaceae</taxon>
        <taxon>Pythium</taxon>
    </lineage>
</organism>
<evidence type="ECO:0000313" key="3">
    <source>
        <dbReference type="Proteomes" id="UP000794436"/>
    </source>
</evidence>
<dbReference type="InterPro" id="IPR001202">
    <property type="entry name" value="WW_dom"/>
</dbReference>
<evidence type="ECO:0000256" key="1">
    <source>
        <dbReference type="SAM" id="MobiDB-lite"/>
    </source>
</evidence>